<keyword evidence="2" id="KW-1185">Reference proteome</keyword>
<proteinExistence type="predicted"/>
<dbReference type="PANTHER" id="PTHR47266">
    <property type="entry name" value="ENDONUCLEASE-RELATED"/>
    <property type="match status" value="1"/>
</dbReference>
<evidence type="ECO:0000259" key="1">
    <source>
        <dbReference type="Pfam" id="PF17921"/>
    </source>
</evidence>
<dbReference type="AlphaFoldDB" id="A0A915I0J0"/>
<sequence>MVDQTLHHFHGANILNHQGSNHMLTAIKAHFWWPGMEQNVHDWIKSCKICQLTMPCTSTPPPLLLIQPTHPFQIVATDIFNISPVDPGDDVDETATTDQVDGDWFGGLTTCMPLATLLAPPCSSPEYAYINDLLIPQAQTFHLATCTAFYNCMWYRADANP</sequence>
<dbReference type="WBParaSite" id="nRc.2.0.1.t07338-RA">
    <property type="protein sequence ID" value="nRc.2.0.1.t07338-RA"/>
    <property type="gene ID" value="nRc.2.0.1.g07338"/>
</dbReference>
<dbReference type="Pfam" id="PF17921">
    <property type="entry name" value="Integrase_H2C2"/>
    <property type="match status" value="1"/>
</dbReference>
<dbReference type="Gene3D" id="1.10.340.70">
    <property type="match status" value="1"/>
</dbReference>
<evidence type="ECO:0000313" key="2">
    <source>
        <dbReference type="Proteomes" id="UP000887565"/>
    </source>
</evidence>
<evidence type="ECO:0000313" key="3">
    <source>
        <dbReference type="WBParaSite" id="nRc.2.0.1.t07338-RA"/>
    </source>
</evidence>
<dbReference type="InterPro" id="IPR041588">
    <property type="entry name" value="Integrase_H2C2"/>
</dbReference>
<name>A0A915I0J0_ROMCU</name>
<dbReference type="Proteomes" id="UP000887565">
    <property type="component" value="Unplaced"/>
</dbReference>
<feature type="domain" description="Integrase zinc-binding" evidence="1">
    <location>
        <begin position="3"/>
        <end position="53"/>
    </location>
</feature>
<organism evidence="2 3">
    <name type="scientific">Romanomermis culicivorax</name>
    <name type="common">Nematode worm</name>
    <dbReference type="NCBI Taxonomy" id="13658"/>
    <lineage>
        <taxon>Eukaryota</taxon>
        <taxon>Metazoa</taxon>
        <taxon>Ecdysozoa</taxon>
        <taxon>Nematoda</taxon>
        <taxon>Enoplea</taxon>
        <taxon>Dorylaimia</taxon>
        <taxon>Mermithida</taxon>
        <taxon>Mermithoidea</taxon>
        <taxon>Mermithidae</taxon>
        <taxon>Romanomermis</taxon>
    </lineage>
</organism>
<accession>A0A915I0J0</accession>
<protein>
    <submittedName>
        <fullName evidence="3">Integrase zinc-binding domain-containing protein</fullName>
    </submittedName>
</protein>
<reference evidence="3" key="1">
    <citation type="submission" date="2022-11" db="UniProtKB">
        <authorList>
            <consortium name="WormBaseParasite"/>
        </authorList>
    </citation>
    <scope>IDENTIFICATION</scope>
</reference>
<dbReference type="InterPro" id="IPR052160">
    <property type="entry name" value="Gypsy_RT_Integrase-like"/>
</dbReference>